<protein>
    <submittedName>
        <fullName evidence="5">HAD-IB family hydrolase</fullName>
    </submittedName>
</protein>
<dbReference type="Gene3D" id="3.40.50.1000">
    <property type="entry name" value="HAD superfamily/HAD-like"/>
    <property type="match status" value="1"/>
</dbReference>
<reference evidence="5 6" key="1">
    <citation type="submission" date="2019-03" db="EMBL/GenBank/DDBJ databases">
        <title>Draft genome sequences of novel Actinobacteria.</title>
        <authorList>
            <person name="Sahin N."/>
            <person name="Ay H."/>
            <person name="Saygin H."/>
        </authorList>
    </citation>
    <scope>NUCLEOTIDE SEQUENCE [LARGE SCALE GENOMIC DNA]</scope>
    <source>
        <strain evidence="5 6">H3C3</strain>
    </source>
</reference>
<dbReference type="NCBIfam" id="TIGR01490">
    <property type="entry name" value="HAD-SF-IB-hyp1"/>
    <property type="match status" value="1"/>
</dbReference>
<sequence>MSTRAPAPAAAAFFDVDETLVRFKSMFRFLRYFLEQRGEPAGTYERLTGELHAAAARVPRAEVNRRYYRLFAGQDARRLAQAGASWFDYESVSGSPFLPETLREYRRHQAEGALTVLLSGSFFACLDPIADALGGRCWALGTRPVVRRGTLTGEVLTPLIGVAKGRAARATAAVRDLDLARCSAYGDHATDLPFLEAVGDPVVVGDDPVLMERAVLGEWRRLRPGTAPARRPV</sequence>
<dbReference type="EMBL" id="SMKU01000039">
    <property type="protein sequence ID" value="TDD92493.1"/>
    <property type="molecule type" value="Genomic_DNA"/>
</dbReference>
<dbReference type="NCBIfam" id="TIGR01488">
    <property type="entry name" value="HAD-SF-IB"/>
    <property type="match status" value="1"/>
</dbReference>
<dbReference type="OrthoDB" id="25607at2"/>
<dbReference type="InterPro" id="IPR050582">
    <property type="entry name" value="HAD-like_SerB"/>
</dbReference>
<organism evidence="5 6">
    <name type="scientific">Actinomadura rubrisoli</name>
    <dbReference type="NCBI Taxonomy" id="2530368"/>
    <lineage>
        <taxon>Bacteria</taxon>
        <taxon>Bacillati</taxon>
        <taxon>Actinomycetota</taxon>
        <taxon>Actinomycetes</taxon>
        <taxon>Streptosporangiales</taxon>
        <taxon>Thermomonosporaceae</taxon>
        <taxon>Actinomadura</taxon>
    </lineage>
</organism>
<dbReference type="RefSeq" id="WP_131891896.1">
    <property type="nucleotide sequence ID" value="NZ_SMKU01000039.1"/>
</dbReference>
<dbReference type="AlphaFoldDB" id="A0A4R5C370"/>
<dbReference type="InterPro" id="IPR023214">
    <property type="entry name" value="HAD_sf"/>
</dbReference>
<evidence type="ECO:0000313" key="6">
    <source>
        <dbReference type="Proteomes" id="UP000294513"/>
    </source>
</evidence>
<keyword evidence="4" id="KW-0460">Magnesium</keyword>
<dbReference type="InterPro" id="IPR036412">
    <property type="entry name" value="HAD-like_sf"/>
</dbReference>
<dbReference type="GO" id="GO:0016787">
    <property type="term" value="F:hydrolase activity"/>
    <property type="evidence" value="ECO:0007669"/>
    <property type="project" value="UniProtKB-KW"/>
</dbReference>
<comment type="similarity">
    <text evidence="1">Belongs to the HAD-like hydrolase superfamily. SerB family.</text>
</comment>
<dbReference type="Pfam" id="PF12710">
    <property type="entry name" value="HAD"/>
    <property type="match status" value="1"/>
</dbReference>
<dbReference type="GO" id="GO:0046872">
    <property type="term" value="F:metal ion binding"/>
    <property type="evidence" value="ECO:0007669"/>
    <property type="project" value="UniProtKB-KW"/>
</dbReference>
<dbReference type="SUPFAM" id="SSF56784">
    <property type="entry name" value="HAD-like"/>
    <property type="match status" value="1"/>
</dbReference>
<evidence type="ECO:0000313" key="5">
    <source>
        <dbReference type="EMBL" id="TDD92493.1"/>
    </source>
</evidence>
<evidence type="ECO:0000256" key="2">
    <source>
        <dbReference type="ARBA" id="ARBA00022723"/>
    </source>
</evidence>
<keyword evidence="3 5" id="KW-0378">Hydrolase</keyword>
<comment type="caution">
    <text evidence="5">The sequence shown here is derived from an EMBL/GenBank/DDBJ whole genome shotgun (WGS) entry which is preliminary data.</text>
</comment>
<name>A0A4R5C370_9ACTN</name>
<dbReference type="InterPro" id="IPR006385">
    <property type="entry name" value="HAD_hydro_SerB1"/>
</dbReference>
<evidence type="ECO:0000256" key="3">
    <source>
        <dbReference type="ARBA" id="ARBA00022801"/>
    </source>
</evidence>
<dbReference type="PANTHER" id="PTHR43344">
    <property type="entry name" value="PHOSPHOSERINE PHOSPHATASE"/>
    <property type="match status" value="1"/>
</dbReference>
<evidence type="ECO:0000256" key="1">
    <source>
        <dbReference type="ARBA" id="ARBA00009184"/>
    </source>
</evidence>
<accession>A0A4R5C370</accession>
<dbReference type="PANTHER" id="PTHR43344:SF13">
    <property type="entry name" value="PHOSPHATASE RV3661-RELATED"/>
    <property type="match status" value="1"/>
</dbReference>
<keyword evidence="6" id="KW-1185">Reference proteome</keyword>
<keyword evidence="2" id="KW-0479">Metal-binding</keyword>
<gene>
    <name evidence="5" type="ORF">E1298_10770</name>
</gene>
<dbReference type="Gene3D" id="1.20.1440.100">
    <property type="entry name" value="SG protein - dephosphorylation function"/>
    <property type="match status" value="1"/>
</dbReference>
<proteinExistence type="inferred from homology"/>
<evidence type="ECO:0000256" key="4">
    <source>
        <dbReference type="ARBA" id="ARBA00022842"/>
    </source>
</evidence>
<dbReference type="Proteomes" id="UP000294513">
    <property type="component" value="Unassembled WGS sequence"/>
</dbReference>